<organism evidence="2 3">
    <name type="scientific">Rhizoctonia solani</name>
    <dbReference type="NCBI Taxonomy" id="456999"/>
    <lineage>
        <taxon>Eukaryota</taxon>
        <taxon>Fungi</taxon>
        <taxon>Dikarya</taxon>
        <taxon>Basidiomycota</taxon>
        <taxon>Agaricomycotina</taxon>
        <taxon>Agaricomycetes</taxon>
        <taxon>Cantharellales</taxon>
        <taxon>Ceratobasidiaceae</taxon>
        <taxon>Rhizoctonia</taxon>
    </lineage>
</organism>
<comment type="caution">
    <text evidence="2">The sequence shown here is derived from an EMBL/GenBank/DDBJ whole genome shotgun (WGS) entry which is preliminary data.</text>
</comment>
<reference evidence="2" key="1">
    <citation type="submission" date="2021-01" db="EMBL/GenBank/DDBJ databases">
        <authorList>
            <person name="Kaushik A."/>
        </authorList>
    </citation>
    <scope>NUCLEOTIDE SEQUENCE</scope>
    <source>
        <strain evidence="2">AG6-10EEA</strain>
    </source>
</reference>
<evidence type="ECO:0000256" key="1">
    <source>
        <dbReference type="SAM" id="MobiDB-lite"/>
    </source>
</evidence>
<accession>A0A8H3HQF8</accession>
<evidence type="ECO:0000313" key="3">
    <source>
        <dbReference type="Proteomes" id="UP000663853"/>
    </source>
</evidence>
<dbReference type="PANTHER" id="PTHR36183:SF2">
    <property type="entry name" value="BETA-GLUCURONIDASE C-TERMINAL DOMAIN-CONTAINING PROTEIN"/>
    <property type="match status" value="1"/>
</dbReference>
<dbReference type="Gene3D" id="3.20.20.80">
    <property type="entry name" value="Glycosidases"/>
    <property type="match status" value="1"/>
</dbReference>
<dbReference type="PANTHER" id="PTHR36183">
    <property type="entry name" value="BETA-GLUCURONIDASE"/>
    <property type="match status" value="1"/>
</dbReference>
<dbReference type="Proteomes" id="UP000663853">
    <property type="component" value="Unassembled WGS sequence"/>
</dbReference>
<proteinExistence type="predicted"/>
<evidence type="ECO:0008006" key="4">
    <source>
        <dbReference type="Google" id="ProtNLM"/>
    </source>
</evidence>
<gene>
    <name evidence="2" type="ORF">RDB_LOCUS172350</name>
</gene>
<sequence>MTCFRGKLQDTPSFVVPSQEAGAPLFMFETNTAACGGFPGILDSFGAGLWAVDRALKLATYNSSATLFHVGGQGDYYNPFAPPPTNQSSFRQWTTGSVYHSTLIVAELFGESGKDHIMDLNPNNGESLTPGYVVYEDGQPTRLFINYVDDPSGGHNIWVRVQIGSGETQQPPASPPKFGSSISRRRA</sequence>
<evidence type="ECO:0000313" key="2">
    <source>
        <dbReference type="EMBL" id="CAE6533265.1"/>
    </source>
</evidence>
<protein>
    <recommendedName>
        <fullName evidence="4">Beta-glucuronidase C-terminal domain-containing protein</fullName>
    </recommendedName>
</protein>
<dbReference type="EMBL" id="CAJMXA010004055">
    <property type="protein sequence ID" value="CAE6533265.1"/>
    <property type="molecule type" value="Genomic_DNA"/>
</dbReference>
<name>A0A8H3HQF8_9AGAM</name>
<dbReference type="InterPro" id="IPR052974">
    <property type="entry name" value="GH79_Enzymes"/>
</dbReference>
<feature type="region of interest" description="Disordered" evidence="1">
    <location>
        <begin position="165"/>
        <end position="187"/>
    </location>
</feature>
<dbReference type="AlphaFoldDB" id="A0A8H3HQF8"/>